<evidence type="ECO:0000313" key="3">
    <source>
        <dbReference type="Proteomes" id="UP001153678"/>
    </source>
</evidence>
<dbReference type="PANTHER" id="PTHR46599">
    <property type="entry name" value="PIGGYBAC TRANSPOSABLE ELEMENT-DERIVED PROTEIN 4"/>
    <property type="match status" value="1"/>
</dbReference>
<sequence>MRRISSNIREDAKVSVLGSVVENEIEVSAGCIKFVAFSTTSSDTNQDTSNEERISGSETDISSNSDDSFKNGEAIDVLVHIADISNATPRQFFERFISVDFIMSVVIPFTNRCLCECEHGWSNLTWPEFMKFIGILTIMTYVKCANICDYGSIKQETTGVSLAFNISTNNDPFHFAQQFHDEFNENLTKAILPGKVDKGPFQRKIPRKPHPIRCEFKGLADAQINLFLRLDLAEPLEYAMKNFSDQYAAVVASMLRLPKNISNDITGVLENTYGSFISRVCKISDVDLTGYGNATFCRPIVFDEYNEFRSAVNILNNLHDNSLSYHDILGSKRSADHVFAFYLTVAEANSFSAYCRFVLGKKNMKHVDFRKQLAKSIFNCYSDNTIAD</sequence>
<dbReference type="OrthoDB" id="2409026at2759"/>
<evidence type="ECO:0000256" key="1">
    <source>
        <dbReference type="SAM" id="MobiDB-lite"/>
    </source>
</evidence>
<dbReference type="AlphaFoldDB" id="A0A9W4SCX3"/>
<dbReference type="PANTHER" id="PTHR46599:SF3">
    <property type="entry name" value="PIGGYBAC TRANSPOSABLE ELEMENT-DERIVED PROTEIN 4"/>
    <property type="match status" value="1"/>
</dbReference>
<evidence type="ECO:0000313" key="2">
    <source>
        <dbReference type="EMBL" id="CAI2164454.1"/>
    </source>
</evidence>
<feature type="region of interest" description="Disordered" evidence="1">
    <location>
        <begin position="41"/>
        <end position="67"/>
    </location>
</feature>
<accession>A0A9W4SCX3</accession>
<gene>
    <name evidence="2" type="ORF">FWILDA_LOCUS1576</name>
</gene>
<feature type="compositionally biased region" description="Polar residues" evidence="1">
    <location>
        <begin position="56"/>
        <end position="66"/>
    </location>
</feature>
<proteinExistence type="predicted"/>
<name>A0A9W4SCX3_9GLOM</name>
<reference evidence="2" key="1">
    <citation type="submission" date="2022-08" db="EMBL/GenBank/DDBJ databases">
        <authorList>
            <person name="Kallberg Y."/>
            <person name="Tangrot J."/>
            <person name="Rosling A."/>
        </authorList>
    </citation>
    <scope>NUCLEOTIDE SEQUENCE</scope>
    <source>
        <strain evidence="2">Wild A</strain>
    </source>
</reference>
<protein>
    <submittedName>
        <fullName evidence="2">471_t:CDS:1</fullName>
    </submittedName>
</protein>
<keyword evidence="3" id="KW-1185">Reference proteome</keyword>
<organism evidence="2 3">
    <name type="scientific">Funneliformis geosporum</name>
    <dbReference type="NCBI Taxonomy" id="1117311"/>
    <lineage>
        <taxon>Eukaryota</taxon>
        <taxon>Fungi</taxon>
        <taxon>Fungi incertae sedis</taxon>
        <taxon>Mucoromycota</taxon>
        <taxon>Glomeromycotina</taxon>
        <taxon>Glomeromycetes</taxon>
        <taxon>Glomerales</taxon>
        <taxon>Glomeraceae</taxon>
        <taxon>Funneliformis</taxon>
    </lineage>
</organism>
<comment type="caution">
    <text evidence="2">The sequence shown here is derived from an EMBL/GenBank/DDBJ whole genome shotgun (WGS) entry which is preliminary data.</text>
</comment>
<dbReference type="EMBL" id="CAMKVN010000157">
    <property type="protein sequence ID" value="CAI2164454.1"/>
    <property type="molecule type" value="Genomic_DNA"/>
</dbReference>
<dbReference type="Proteomes" id="UP001153678">
    <property type="component" value="Unassembled WGS sequence"/>
</dbReference>